<evidence type="ECO:0000256" key="14">
    <source>
        <dbReference type="ARBA" id="ARBA00023211"/>
    </source>
</evidence>
<evidence type="ECO:0000256" key="9">
    <source>
        <dbReference type="ARBA" id="ARBA00022989"/>
    </source>
</evidence>
<dbReference type="GO" id="GO:0000139">
    <property type="term" value="C:Golgi membrane"/>
    <property type="evidence" value="ECO:0007669"/>
    <property type="project" value="UniProtKB-SubCell"/>
</dbReference>
<evidence type="ECO:0000256" key="1">
    <source>
        <dbReference type="ARBA" id="ARBA00001936"/>
    </source>
</evidence>
<feature type="compositionally biased region" description="Basic and acidic residues" evidence="16">
    <location>
        <begin position="300"/>
        <end position="323"/>
    </location>
</feature>
<evidence type="ECO:0000256" key="15">
    <source>
        <dbReference type="PIRSR" id="PIRSR607754-1"/>
    </source>
</evidence>
<dbReference type="GO" id="GO:0046872">
    <property type="term" value="F:metal ion binding"/>
    <property type="evidence" value="ECO:0007669"/>
    <property type="project" value="UniProtKB-KW"/>
</dbReference>
<comment type="cofactor">
    <cofactor evidence="1">
        <name>Mn(2+)</name>
        <dbReference type="ChEBI" id="CHEBI:29035"/>
    </cofactor>
</comment>
<dbReference type="OrthoDB" id="6019616at2759"/>
<feature type="compositionally biased region" description="Basic and acidic residues" evidence="16">
    <location>
        <begin position="198"/>
        <end position="229"/>
    </location>
</feature>
<keyword evidence="12" id="KW-1015">Disulfide bond</keyword>
<keyword evidence="4 17" id="KW-0328">Glycosyltransferase</keyword>
<evidence type="ECO:0000256" key="6">
    <source>
        <dbReference type="ARBA" id="ARBA00022692"/>
    </source>
</evidence>
<reference evidence="17 18" key="2">
    <citation type="submission" date="2019-01" db="EMBL/GenBank/DDBJ databases">
        <title>The decoding of complex shrimp genome reveals the adaptation for benthos swimmer, frequently molting mechanism and breeding impact on genome.</title>
        <authorList>
            <person name="Sun Y."/>
            <person name="Gao Y."/>
            <person name="Yu Y."/>
        </authorList>
    </citation>
    <scope>NUCLEOTIDE SEQUENCE [LARGE SCALE GENOMIC DNA]</scope>
    <source>
        <tissue evidence="17">Muscle</tissue>
    </source>
</reference>
<evidence type="ECO:0000256" key="12">
    <source>
        <dbReference type="ARBA" id="ARBA00023157"/>
    </source>
</evidence>
<dbReference type="SUPFAM" id="SSF51445">
    <property type="entry name" value="(Trans)glycosidases"/>
    <property type="match status" value="1"/>
</dbReference>
<gene>
    <name evidence="17" type="ORF">C7M84_009893</name>
</gene>
<evidence type="ECO:0000256" key="8">
    <source>
        <dbReference type="ARBA" id="ARBA00022968"/>
    </source>
</evidence>
<protein>
    <submittedName>
        <fullName evidence="17">Putative alpha-1,6-mannosyl-glycoprotein 2-beta-N-acetylglucosaminyltransferase isoform X2</fullName>
    </submittedName>
</protein>
<dbReference type="Proteomes" id="UP000283509">
    <property type="component" value="Unassembled WGS sequence"/>
</dbReference>
<comment type="subcellular location">
    <subcellularLocation>
        <location evidence="2">Golgi apparatus membrane</location>
        <topology evidence="2">Single-pass type II membrane protein</topology>
    </subcellularLocation>
</comment>
<keyword evidence="13" id="KW-0325">Glycoprotein</keyword>
<reference evidence="17 18" key="1">
    <citation type="submission" date="2018-04" db="EMBL/GenBank/DDBJ databases">
        <authorList>
            <person name="Zhang X."/>
            <person name="Yuan J."/>
            <person name="Li F."/>
            <person name="Xiang J."/>
        </authorList>
    </citation>
    <scope>NUCLEOTIDE SEQUENCE [LARGE SCALE GENOMIC DNA]</scope>
    <source>
        <tissue evidence="17">Muscle</tissue>
    </source>
</reference>
<dbReference type="GO" id="GO:0005795">
    <property type="term" value="C:Golgi stack"/>
    <property type="evidence" value="ECO:0007669"/>
    <property type="project" value="InterPro"/>
</dbReference>
<sequence>MVTPLLSKVTSAGYQTVLSSCWYLNYISYGVDWHKYYECDPQEFNGTVAQQQLVLSCTTHTPRIYDAAAPRWRSTGADSSTWGMTSSHSGCCAQLTSQAEGKEGIRRRLAGAATTPLGCYLLQSAVRIISFLHVCVEGKKALYVGRMMGPWSRHPRKPLAILVVVWLLLTIRLNVYIPSVKIPDDALTTGDSRFDEYIQERSPRRDLHNSPRIEDLTLIHRDNEAKSSDTQDNEGANAPREAQGNRESNPEGSKESNPEKQETKESNPETQGSKESNREVQEKESNPETQGSKESNPGKQENKELNSEKGELKPTQEEKKDVKPIASGPQIKLQGSEINKSPKETKKRPSLLKAKGPVLSHDLDPSEVLIQQEEISTLKARIETLNLEQRIFNTHLFGSVTASTTILLVQVHKRLEYLTQLVESMKGVRGINDTLVVFSHDFWDDHINAFVQNISEFRVMQMFLPYSMQLHPAAFPGRDPRDCVWNMPSGTHFKAATCNIEREIEKVRLKYDATKLFPTNLVLQGGYSKVKGRSTPSGGWGDARDIQLCKLIAQGASGVNLTAILNKEDHR</sequence>
<keyword evidence="10" id="KW-0333">Golgi apparatus</keyword>
<evidence type="ECO:0000256" key="11">
    <source>
        <dbReference type="ARBA" id="ARBA00023136"/>
    </source>
</evidence>
<keyword evidence="9" id="KW-1133">Transmembrane helix</keyword>
<evidence type="ECO:0000256" key="4">
    <source>
        <dbReference type="ARBA" id="ARBA00022676"/>
    </source>
</evidence>
<keyword evidence="5 17" id="KW-0808">Transferase</keyword>
<name>A0A3R7PHD4_PENVA</name>
<keyword evidence="8" id="KW-0735">Signal-anchor</keyword>
<feature type="compositionally biased region" description="Polar residues" evidence="16">
    <location>
        <begin position="287"/>
        <end position="299"/>
    </location>
</feature>
<evidence type="ECO:0000256" key="10">
    <source>
        <dbReference type="ARBA" id="ARBA00023034"/>
    </source>
</evidence>
<feature type="compositionally biased region" description="Basic and acidic residues" evidence="16">
    <location>
        <begin position="248"/>
        <end position="267"/>
    </location>
</feature>
<feature type="region of interest" description="Disordered" evidence="16">
    <location>
        <begin position="198"/>
        <end position="358"/>
    </location>
</feature>
<evidence type="ECO:0000313" key="17">
    <source>
        <dbReference type="EMBL" id="ROT71776.1"/>
    </source>
</evidence>
<dbReference type="PANTHER" id="PTHR12871">
    <property type="entry name" value="BETA-1,2-N-ACETYLGLUCOSAMINYLTRANSFERASE II"/>
    <property type="match status" value="1"/>
</dbReference>
<dbReference type="PANTHER" id="PTHR12871:SF0">
    <property type="entry name" value="ALPHA-1,6-MANNOSYL-GLYCOPROTEIN 2-BETA-N-ACETYLGLUCOSAMINYLTRANSFERASE"/>
    <property type="match status" value="1"/>
</dbReference>
<dbReference type="UniPathway" id="UPA00378"/>
<evidence type="ECO:0000256" key="13">
    <source>
        <dbReference type="ARBA" id="ARBA00023180"/>
    </source>
</evidence>
<evidence type="ECO:0000256" key="2">
    <source>
        <dbReference type="ARBA" id="ARBA00004323"/>
    </source>
</evidence>
<evidence type="ECO:0000256" key="7">
    <source>
        <dbReference type="ARBA" id="ARBA00022723"/>
    </source>
</evidence>
<keyword evidence="18" id="KW-1185">Reference proteome</keyword>
<proteinExistence type="predicted"/>
<dbReference type="EMBL" id="QCYY01002250">
    <property type="protein sequence ID" value="ROT71776.1"/>
    <property type="molecule type" value="Genomic_DNA"/>
</dbReference>
<evidence type="ECO:0000256" key="16">
    <source>
        <dbReference type="SAM" id="MobiDB-lite"/>
    </source>
</evidence>
<organism evidence="17 18">
    <name type="scientific">Penaeus vannamei</name>
    <name type="common">Whiteleg shrimp</name>
    <name type="synonym">Litopenaeus vannamei</name>
    <dbReference type="NCBI Taxonomy" id="6689"/>
    <lineage>
        <taxon>Eukaryota</taxon>
        <taxon>Metazoa</taxon>
        <taxon>Ecdysozoa</taxon>
        <taxon>Arthropoda</taxon>
        <taxon>Crustacea</taxon>
        <taxon>Multicrustacea</taxon>
        <taxon>Malacostraca</taxon>
        <taxon>Eumalacostraca</taxon>
        <taxon>Eucarida</taxon>
        <taxon>Decapoda</taxon>
        <taxon>Dendrobranchiata</taxon>
        <taxon>Penaeoidea</taxon>
        <taxon>Penaeidae</taxon>
        <taxon>Penaeus</taxon>
    </lineage>
</organism>
<comment type="caution">
    <text evidence="17">The sequence shown here is derived from an EMBL/GenBank/DDBJ whole genome shotgun (WGS) entry which is preliminary data.</text>
</comment>
<keyword evidence="7" id="KW-0479">Metal-binding</keyword>
<dbReference type="InterPro" id="IPR017853">
    <property type="entry name" value="GH"/>
</dbReference>
<dbReference type="InterPro" id="IPR007754">
    <property type="entry name" value="GlcNAc_II"/>
</dbReference>
<keyword evidence="11" id="KW-0472">Membrane</keyword>
<dbReference type="AlphaFoldDB" id="A0A3R7PHD4"/>
<evidence type="ECO:0000256" key="3">
    <source>
        <dbReference type="ARBA" id="ARBA00004922"/>
    </source>
</evidence>
<comment type="pathway">
    <text evidence="3">Protein modification; protein glycosylation.</text>
</comment>
<feature type="binding site" evidence="15">
    <location>
        <position position="441"/>
    </location>
    <ligand>
        <name>substrate</name>
    </ligand>
</feature>
<feature type="compositionally biased region" description="Basic and acidic residues" evidence="16">
    <location>
        <begin position="275"/>
        <end position="286"/>
    </location>
</feature>
<dbReference type="GO" id="GO:0006487">
    <property type="term" value="P:protein N-linked glycosylation"/>
    <property type="evidence" value="ECO:0007669"/>
    <property type="project" value="TreeGrafter"/>
</dbReference>
<dbReference type="Pfam" id="PF05060">
    <property type="entry name" value="MGAT2"/>
    <property type="match status" value="2"/>
</dbReference>
<evidence type="ECO:0000313" key="18">
    <source>
        <dbReference type="Proteomes" id="UP000283509"/>
    </source>
</evidence>
<keyword evidence="14" id="KW-0464">Manganese</keyword>
<dbReference type="GO" id="GO:0009312">
    <property type="term" value="P:oligosaccharide biosynthetic process"/>
    <property type="evidence" value="ECO:0007669"/>
    <property type="project" value="InterPro"/>
</dbReference>
<evidence type="ECO:0000256" key="5">
    <source>
        <dbReference type="ARBA" id="ARBA00022679"/>
    </source>
</evidence>
<feature type="binding site" evidence="15">
    <location>
        <begin position="410"/>
        <end position="414"/>
    </location>
    <ligand>
        <name>substrate</name>
    </ligand>
</feature>
<accession>A0A3R7PHD4</accession>
<dbReference type="GO" id="GO:0008455">
    <property type="term" value="F:alpha-1,6-mannosylglycoprotein 2-beta-N-acetylglucosaminyltransferase activity"/>
    <property type="evidence" value="ECO:0007669"/>
    <property type="project" value="InterPro"/>
</dbReference>
<keyword evidence="6" id="KW-0812">Transmembrane</keyword>
<dbReference type="Gene3D" id="3.20.20.80">
    <property type="entry name" value="Glycosidases"/>
    <property type="match status" value="1"/>
</dbReference>